<evidence type="ECO:0000256" key="1">
    <source>
        <dbReference type="SAM" id="MobiDB-lite"/>
    </source>
</evidence>
<dbReference type="GeneID" id="78404681"/>
<gene>
    <name evidence="3" type="primary">brxC</name>
    <name evidence="3" type="ORF">DW921_10535</name>
</gene>
<sequence length="1215" mass="136788">MNTIKDLFDSSKDINRRIESVVTFADNSEENLKNEINEYVVTDKLHDNYEKVIEELESAFRDSSNEVGVWVSGFYGSGKSSFAKYLGYSFQQSLKVDGISFGEKLMNRIQDNALKTLHRAVIQKYDPLVIMIDLTTEATAGITSTVSDIMYYETLKLIGIKATDPKLMDFISILQEEGKYDQFCELVKAEGKDWEVIQSKKLIANKYAAKFAPVILPEYFSSSEEYNAIKVESVENETDRFKRLCSLVKQKYGKERIIYVLDEIGQYVGGSEDLIRSMQGTMQILKSQFKGNVWLIGTAQQTLTEDNPQAQVNSDKLFKLNDRFPIKVDIEADDIKEIITKRLLGKSPQGKEVLTDIFNRNEASIKLETRLTNMERSLYMKPLTSELFANLYPFLPVHIDILLALLQKLASRSGGSGLRSVIRLIRDLLVDGHLAECALGKMATPDLFYDALHPYMEKNQDFREIVISAKKAIELYSSNPLAVKVCKTIAIMQLLDDFCLSFDNICSLLFQQIGHPLNKPELRALLDEIKDTAGVTLQEIDGRFRFMTNAILSVQDERSRINATDSEKFKVMKELVHDILSPAPSVSIYGSKTISATVELCRGRQNPVLIPGGDIKLNVRFVDASDFEKVHNALLTESTKVENKQTLFWVCTLPQDIELLLIDVVRDETICNNHRHDTNKEIQDYLRAQQADADKNRQEITRILRQSQNNSETICKGSPTSVNGETYKTQALKSFAEQVYNKYPLASRSMSTSVVSDLLAYDDATKLPDSLNPFGIVGDNGVIETGHAAFAEIKDYIASNNDANGGQLSDHFSRAQYGWSKDTIRYLVALMLKAGIIVVRSGAQSFKMFTKNAAEAMKNNTSFSHLGLSLNTDAHLKPAEMMTAMTTLKELYNPQGLTPIPASIAKISLKLATQRRTKVEQLKDTFENLKMAGTSTVSQAVNYLVKIIESEGAEAPYLFAKDKACADALRFVNQVFKAEEQGKVITSIKKIQKRLNDAQRLPQLPTLEILKNQLGEDEQAFNDMMLDPICFNHTAEYADLASRIDNEIEQACMHFYTEATLFINQKNNEIRGSEDFSSLKEEQKQSIEVLMSRIAIQEGKTLELLQEMCNQFTAFYAPLGLFDSLERKVKDFVTANKPAVTTPAEDDDTNRPNESSNETNAESASGANEPIPTVVRRQIKRRLTQRQDVESLINELTRLLPQMDEGVSIDLSFID</sequence>
<organism evidence="3 4">
    <name type="scientific">Phocaeicola coprophilus</name>
    <dbReference type="NCBI Taxonomy" id="387090"/>
    <lineage>
        <taxon>Bacteria</taxon>
        <taxon>Pseudomonadati</taxon>
        <taxon>Bacteroidota</taxon>
        <taxon>Bacteroidia</taxon>
        <taxon>Bacteroidales</taxon>
        <taxon>Bacteroidaceae</taxon>
        <taxon>Phocaeicola</taxon>
    </lineage>
</organism>
<feature type="compositionally biased region" description="Low complexity" evidence="1">
    <location>
        <begin position="1153"/>
        <end position="1169"/>
    </location>
</feature>
<dbReference type="EMBL" id="QSFT01000023">
    <property type="protein sequence ID" value="RHA74481.1"/>
    <property type="molecule type" value="Genomic_DNA"/>
</dbReference>
<dbReference type="InterPro" id="IPR027417">
    <property type="entry name" value="P-loop_NTPase"/>
</dbReference>
<comment type="caution">
    <text evidence="3">The sequence shown here is derived from an EMBL/GenBank/DDBJ whole genome shotgun (WGS) entry which is preliminary data.</text>
</comment>
<dbReference type="AlphaFoldDB" id="A0A413SXX7"/>
<dbReference type="Pfam" id="PF25791">
    <property type="entry name" value="WHD_BREX_BrxC"/>
    <property type="match status" value="1"/>
</dbReference>
<protein>
    <submittedName>
        <fullName evidence="3">BREX system P-loop protein BrxC</fullName>
    </submittedName>
</protein>
<dbReference type="SUPFAM" id="SSF52540">
    <property type="entry name" value="P-loop containing nucleoside triphosphate hydrolases"/>
    <property type="match status" value="1"/>
</dbReference>
<dbReference type="NCBIfam" id="NF033441">
    <property type="entry name" value="BREX_BrxC"/>
    <property type="match status" value="1"/>
</dbReference>
<name>A0A413SXX7_9BACT</name>
<dbReference type="InterPro" id="IPR047679">
    <property type="entry name" value="BREX_BrxC"/>
</dbReference>
<feature type="region of interest" description="Disordered" evidence="1">
    <location>
        <begin position="1138"/>
        <end position="1174"/>
    </location>
</feature>
<dbReference type="Proteomes" id="UP000283855">
    <property type="component" value="Unassembled WGS sequence"/>
</dbReference>
<evidence type="ECO:0000313" key="3">
    <source>
        <dbReference type="EMBL" id="RHA74481.1"/>
    </source>
</evidence>
<accession>A0A413SXX7</accession>
<reference evidence="3 4" key="1">
    <citation type="submission" date="2018-08" db="EMBL/GenBank/DDBJ databases">
        <title>A genome reference for cultivated species of the human gut microbiota.</title>
        <authorList>
            <person name="Zou Y."/>
            <person name="Xue W."/>
            <person name="Luo G."/>
        </authorList>
    </citation>
    <scope>NUCLEOTIDE SEQUENCE [LARGE SCALE GENOMIC DNA]</scope>
    <source>
        <strain evidence="3 4">AM42-38</strain>
    </source>
</reference>
<evidence type="ECO:0000259" key="2">
    <source>
        <dbReference type="Pfam" id="PF25791"/>
    </source>
</evidence>
<dbReference type="RefSeq" id="WP_008139697.1">
    <property type="nucleotide sequence ID" value="NZ_CABJGD010000023.1"/>
</dbReference>
<evidence type="ECO:0000313" key="4">
    <source>
        <dbReference type="Proteomes" id="UP000283855"/>
    </source>
</evidence>
<feature type="domain" description="Probable ATP-binding protein BrxC winged helix-turn-helix" evidence="2">
    <location>
        <begin position="787"/>
        <end position="861"/>
    </location>
</feature>
<dbReference type="InterPro" id="IPR058038">
    <property type="entry name" value="BREX_BrxC_wHTH"/>
</dbReference>
<proteinExistence type="predicted"/>